<name>A0ABR5J914_9ACTN</name>
<dbReference type="SUPFAM" id="SSF51445">
    <property type="entry name" value="(Trans)glycosidases"/>
    <property type="match status" value="1"/>
</dbReference>
<feature type="region of interest" description="Disordered" evidence="1">
    <location>
        <begin position="29"/>
        <end position="54"/>
    </location>
</feature>
<dbReference type="InterPro" id="IPR013785">
    <property type="entry name" value="Aldolase_TIM"/>
</dbReference>
<dbReference type="InterPro" id="IPR004352">
    <property type="entry name" value="GH114_TIM-barrel"/>
</dbReference>
<keyword evidence="4" id="KW-1185">Reference proteome</keyword>
<evidence type="ECO:0000256" key="1">
    <source>
        <dbReference type="SAM" id="MobiDB-lite"/>
    </source>
</evidence>
<evidence type="ECO:0000313" key="3">
    <source>
        <dbReference type="EMBL" id="KOG89941.1"/>
    </source>
</evidence>
<dbReference type="Proteomes" id="UP000037020">
    <property type="component" value="Unassembled WGS sequence"/>
</dbReference>
<evidence type="ECO:0000313" key="4">
    <source>
        <dbReference type="Proteomes" id="UP000037020"/>
    </source>
</evidence>
<dbReference type="Pfam" id="PF03537">
    <property type="entry name" value="Glyco_hydro_114"/>
    <property type="match status" value="1"/>
</dbReference>
<dbReference type="PANTHER" id="PTHR35273:SF2">
    <property type="entry name" value="ALPHA-GALACTOSIDASE"/>
    <property type="match status" value="1"/>
</dbReference>
<accession>A0ABR5J914</accession>
<protein>
    <recommendedName>
        <fullName evidence="2">Glycoside-hydrolase family GH114 TIM-barrel domain-containing protein</fullName>
    </recommendedName>
</protein>
<dbReference type="EMBL" id="LGUT01000953">
    <property type="protein sequence ID" value="KOG89941.1"/>
    <property type="molecule type" value="Genomic_DNA"/>
</dbReference>
<dbReference type="Gene3D" id="3.20.20.70">
    <property type="entry name" value="Aldolase class I"/>
    <property type="match status" value="1"/>
</dbReference>
<dbReference type="InterPro" id="IPR017853">
    <property type="entry name" value="GH"/>
</dbReference>
<comment type="caution">
    <text evidence="3">The sequence shown here is derived from an EMBL/GenBank/DDBJ whole genome shotgun (WGS) entry which is preliminary data.</text>
</comment>
<dbReference type="PROSITE" id="PS51257">
    <property type="entry name" value="PROKAR_LIPOPROTEIN"/>
    <property type="match status" value="1"/>
</dbReference>
<sequence length="296" mass="32887">MWKAERVLSKTIRYTGTLALSMAVITGCSSGASKSEPEKPSTAAEQSMTVKSGKDGIRLPEANASFDYQIGAPYTPPDGVRAVSRDRTAKPAPGLYNVCYVNAFQTQPNAKDIAWWKEKHDDLLLRNDDGELVVDGPWKEPLLDVSDEDKRKDLLDIIGPWVDGCATSGYDAVELDNLDSFERSQDMLTKEDTAAFAKLLATRAHAKGLAVAQKNTTDLLDQRKDIGFDFAVAEECAHYKECPAFMKAYDNKVFAIEYEKKDYAAACKAWGKELSINLRDRDVHPPTKEDYVSERC</sequence>
<proteinExistence type="predicted"/>
<feature type="domain" description="Glycoside-hydrolase family GH114 TIM-barrel" evidence="2">
    <location>
        <begin position="65"/>
        <end position="275"/>
    </location>
</feature>
<reference evidence="3 4" key="1">
    <citation type="submission" date="2015-07" db="EMBL/GenBank/DDBJ databases">
        <authorList>
            <person name="Ju K.-S."/>
            <person name="Doroghazi J.R."/>
            <person name="Metcalf W.W."/>
        </authorList>
    </citation>
    <scope>NUCLEOTIDE SEQUENCE [LARGE SCALE GENOMIC DNA]</scope>
    <source>
        <strain evidence="3 4">NRRL B-3589</strain>
    </source>
</reference>
<dbReference type="PANTHER" id="PTHR35273">
    <property type="entry name" value="ALPHA-1,4 POLYGALACTOSAMINIDASE, PUTATIVE (AFU_ORTHOLOGUE AFUA_3G07890)-RELATED"/>
    <property type="match status" value="1"/>
</dbReference>
<evidence type="ECO:0000259" key="2">
    <source>
        <dbReference type="Pfam" id="PF03537"/>
    </source>
</evidence>
<organism evidence="3 4">
    <name type="scientific">Streptomyces varsoviensis</name>
    <dbReference type="NCBI Taxonomy" id="67373"/>
    <lineage>
        <taxon>Bacteria</taxon>
        <taxon>Bacillati</taxon>
        <taxon>Actinomycetota</taxon>
        <taxon>Actinomycetes</taxon>
        <taxon>Kitasatosporales</taxon>
        <taxon>Streptomycetaceae</taxon>
        <taxon>Streptomyces</taxon>
    </lineage>
</organism>
<gene>
    <name evidence="3" type="ORF">ADK38_11475</name>
</gene>